<feature type="compositionally biased region" description="Low complexity" evidence="1">
    <location>
        <begin position="84"/>
        <end position="118"/>
    </location>
</feature>
<keyword evidence="3" id="KW-1185">Reference proteome</keyword>
<dbReference type="AlphaFoldDB" id="A0A4Z2GRT1"/>
<dbReference type="EMBL" id="SRLO01000438">
    <property type="protein sequence ID" value="TNN56011.1"/>
    <property type="molecule type" value="Genomic_DNA"/>
</dbReference>
<proteinExistence type="predicted"/>
<name>A0A4Z2GRT1_9TELE</name>
<organism evidence="2 3">
    <name type="scientific">Liparis tanakae</name>
    <name type="common">Tanaka's snailfish</name>
    <dbReference type="NCBI Taxonomy" id="230148"/>
    <lineage>
        <taxon>Eukaryota</taxon>
        <taxon>Metazoa</taxon>
        <taxon>Chordata</taxon>
        <taxon>Craniata</taxon>
        <taxon>Vertebrata</taxon>
        <taxon>Euteleostomi</taxon>
        <taxon>Actinopterygii</taxon>
        <taxon>Neopterygii</taxon>
        <taxon>Teleostei</taxon>
        <taxon>Neoteleostei</taxon>
        <taxon>Acanthomorphata</taxon>
        <taxon>Eupercaria</taxon>
        <taxon>Perciformes</taxon>
        <taxon>Cottioidei</taxon>
        <taxon>Cottales</taxon>
        <taxon>Liparidae</taxon>
        <taxon>Liparis</taxon>
    </lineage>
</organism>
<reference evidence="2 3" key="1">
    <citation type="submission" date="2019-03" db="EMBL/GenBank/DDBJ databases">
        <title>First draft genome of Liparis tanakae, snailfish: a comprehensive survey of snailfish specific genes.</title>
        <authorList>
            <person name="Kim W."/>
            <person name="Song I."/>
            <person name="Jeong J.-H."/>
            <person name="Kim D."/>
            <person name="Kim S."/>
            <person name="Ryu S."/>
            <person name="Song J.Y."/>
            <person name="Lee S.K."/>
        </authorList>
    </citation>
    <scope>NUCLEOTIDE SEQUENCE [LARGE SCALE GENOMIC DNA]</scope>
    <source>
        <tissue evidence="2">Muscle</tissue>
    </source>
</reference>
<evidence type="ECO:0000313" key="2">
    <source>
        <dbReference type="EMBL" id="TNN56011.1"/>
    </source>
</evidence>
<evidence type="ECO:0000256" key="1">
    <source>
        <dbReference type="SAM" id="MobiDB-lite"/>
    </source>
</evidence>
<protein>
    <submittedName>
        <fullName evidence="2">Uncharacterized protein</fullName>
    </submittedName>
</protein>
<dbReference type="Proteomes" id="UP000314294">
    <property type="component" value="Unassembled WGS sequence"/>
</dbReference>
<comment type="caution">
    <text evidence="2">The sequence shown here is derived from an EMBL/GenBank/DDBJ whole genome shotgun (WGS) entry which is preliminary data.</text>
</comment>
<feature type="compositionally biased region" description="Basic and acidic residues" evidence="1">
    <location>
        <begin position="122"/>
        <end position="133"/>
    </location>
</feature>
<sequence>MGSCRFFICKIKKERIHCHLISWFALMDLHRGEMFTNLLGIEFILQQGLVEEVPQLLHSLHVLDVNRVYGTEEGTVPATRDISSSRTKSSANTTSSSQLSERYATPSTSTSSHTDCSTDIWSARDSDRKPAEG</sequence>
<feature type="region of interest" description="Disordered" evidence="1">
    <location>
        <begin position="74"/>
        <end position="133"/>
    </location>
</feature>
<evidence type="ECO:0000313" key="3">
    <source>
        <dbReference type="Proteomes" id="UP000314294"/>
    </source>
</evidence>
<gene>
    <name evidence="2" type="ORF">EYF80_033727</name>
</gene>
<accession>A0A4Z2GRT1</accession>